<dbReference type="InterPro" id="IPR050246">
    <property type="entry name" value="Class_II_FBP_aldolase"/>
</dbReference>
<gene>
    <name evidence="2" type="ORF">HZY91_05545</name>
</gene>
<evidence type="ECO:0000313" key="2">
    <source>
        <dbReference type="EMBL" id="MBG9986356.1"/>
    </source>
</evidence>
<reference evidence="2 3" key="1">
    <citation type="submission" date="2020-07" db="EMBL/GenBank/DDBJ databases">
        <title>Facklamia lactis sp. nov., isolated from raw milk.</title>
        <authorList>
            <person name="Doll E.V."/>
            <person name="Huptas C."/>
            <person name="Staib L."/>
            <person name="Wenning M."/>
            <person name="Scherer S."/>
        </authorList>
    </citation>
    <scope>NUCLEOTIDE SEQUENCE [LARGE SCALE GENOMIC DNA]</scope>
    <source>
        <strain evidence="2 3">DSM 111018</strain>
    </source>
</reference>
<dbReference type="SUPFAM" id="SSF51569">
    <property type="entry name" value="Aldolase"/>
    <property type="match status" value="1"/>
</dbReference>
<proteinExistence type="predicted"/>
<organism evidence="2 3">
    <name type="scientific">Facklamia lactis</name>
    <dbReference type="NCBI Taxonomy" id="2749967"/>
    <lineage>
        <taxon>Bacteria</taxon>
        <taxon>Bacillati</taxon>
        <taxon>Bacillota</taxon>
        <taxon>Bacilli</taxon>
        <taxon>Lactobacillales</taxon>
        <taxon>Aerococcaceae</taxon>
        <taxon>Facklamia</taxon>
    </lineage>
</organism>
<dbReference type="Gene3D" id="3.20.20.70">
    <property type="entry name" value="Aldolase class I"/>
    <property type="match status" value="1"/>
</dbReference>
<dbReference type="Pfam" id="PF01116">
    <property type="entry name" value="F_bP_aldolase"/>
    <property type="match status" value="1"/>
</dbReference>
<dbReference type="RefSeq" id="WP_197115281.1">
    <property type="nucleotide sequence ID" value="NZ_JACBXQ010000003.1"/>
</dbReference>
<keyword evidence="3" id="KW-1185">Reference proteome</keyword>
<dbReference type="PANTHER" id="PTHR30304">
    <property type="entry name" value="D-TAGATOSE-1,6-BISPHOSPHATE ALDOLASE"/>
    <property type="match status" value="1"/>
</dbReference>
<dbReference type="InterPro" id="IPR000771">
    <property type="entry name" value="FBA_II"/>
</dbReference>
<dbReference type="CDD" id="cd00947">
    <property type="entry name" value="TBP_aldolase_IIB"/>
    <property type="match status" value="1"/>
</dbReference>
<evidence type="ECO:0000313" key="3">
    <source>
        <dbReference type="Proteomes" id="UP000721415"/>
    </source>
</evidence>
<dbReference type="EMBL" id="JACBXQ010000003">
    <property type="protein sequence ID" value="MBG9986356.1"/>
    <property type="molecule type" value="Genomic_DNA"/>
</dbReference>
<accession>A0ABS0LSN8</accession>
<dbReference type="InterPro" id="IPR013785">
    <property type="entry name" value="Aldolase_TIM"/>
</dbReference>
<dbReference type="PANTHER" id="PTHR30304:SF0">
    <property type="entry name" value="D-TAGATOSE-1,6-BISPHOSPHATE ALDOLASE SUBUNIT GATY-RELATED"/>
    <property type="match status" value="1"/>
</dbReference>
<name>A0ABS0LSN8_9LACT</name>
<protein>
    <submittedName>
        <fullName evidence="2">Class II fructose-bisphosphate aldolase</fullName>
    </submittedName>
</protein>
<sequence length="273" mass="30709">MPLVSLKEILPDARKNNVAVPAFNVVKFEMIIAAISAAELEKSPIIIEYTEGDDKRISLELIGKFANYLANKSPIPICVHLDHGMTFDAIKRAVDSGYTSVMIDASSLSFETNISEAQKIVNHCKPLGISVEAELGRIEKGLENYTDLSLVKRFVEETDIDALAISFGTEHGVYKKEPQLDYDLINKVCCEVSIPLVMHGGSGINREVYINVIKNGVSKINYYSAMSNKVLNKIINKLETDFEIDNRYLQDFVDMELTYFIEEMREVIKLFNN</sequence>
<comment type="caution">
    <text evidence="2">The sequence shown here is derived from an EMBL/GenBank/DDBJ whole genome shotgun (WGS) entry which is preliminary data.</text>
</comment>
<dbReference type="PIRSF" id="PIRSF001359">
    <property type="entry name" value="F_bP_aldolase_II"/>
    <property type="match status" value="1"/>
</dbReference>
<dbReference type="Proteomes" id="UP000721415">
    <property type="component" value="Unassembled WGS sequence"/>
</dbReference>
<comment type="cofactor">
    <cofactor evidence="1">
        <name>Zn(2+)</name>
        <dbReference type="ChEBI" id="CHEBI:29105"/>
    </cofactor>
</comment>
<evidence type="ECO:0000256" key="1">
    <source>
        <dbReference type="ARBA" id="ARBA00001947"/>
    </source>
</evidence>